<protein>
    <submittedName>
        <fullName evidence="3">Cupredoxin</fullName>
    </submittedName>
</protein>
<accession>A0ABQ8FYC1</accession>
<comment type="similarity">
    <text evidence="1">Belongs to the multicopper oxidase family.</text>
</comment>
<name>A0ABQ8FYC1_9PEZI</name>
<dbReference type="Gene3D" id="2.60.40.420">
    <property type="entry name" value="Cupredoxins - blue copper proteins"/>
    <property type="match status" value="1"/>
</dbReference>
<dbReference type="InterPro" id="IPR001117">
    <property type="entry name" value="Cu-oxidase_2nd"/>
</dbReference>
<evidence type="ECO:0000256" key="1">
    <source>
        <dbReference type="ARBA" id="ARBA00010609"/>
    </source>
</evidence>
<evidence type="ECO:0000313" key="3">
    <source>
        <dbReference type="EMBL" id="KAH7034280.1"/>
    </source>
</evidence>
<dbReference type="PANTHER" id="PTHR11709:SF414">
    <property type="entry name" value="ADR239WP"/>
    <property type="match status" value="1"/>
</dbReference>
<dbReference type="InterPro" id="IPR008972">
    <property type="entry name" value="Cupredoxin"/>
</dbReference>
<proteinExistence type="inferred from homology"/>
<comment type="caution">
    <text evidence="3">The sequence shown here is derived from an EMBL/GenBank/DDBJ whole genome shotgun (WGS) entry which is preliminary data.</text>
</comment>
<feature type="domain" description="Plastocyanin-like" evidence="2">
    <location>
        <begin position="39"/>
        <end position="155"/>
    </location>
</feature>
<evidence type="ECO:0000313" key="4">
    <source>
        <dbReference type="Proteomes" id="UP000774617"/>
    </source>
</evidence>
<sequence length="166" mass="18433">MLFNGQYPGPTKWHPRVPYCSRSNQDLQYQVYLPSGLYYTPSLELTDTAKYSTTGSPKADNGPINGTMKHPKGTPGVHNQIHVEKGQRYRLCVINTGSNDHYHFLGEKHNLTVIASDVVPLVPFTTSFISLGVGQRYDATIEAGQEVDRYWIRSDLDGACSLNGNA</sequence>
<dbReference type="SUPFAM" id="SSF49503">
    <property type="entry name" value="Cupredoxins"/>
    <property type="match status" value="1"/>
</dbReference>
<evidence type="ECO:0000259" key="2">
    <source>
        <dbReference type="Pfam" id="PF00394"/>
    </source>
</evidence>
<keyword evidence="4" id="KW-1185">Reference proteome</keyword>
<organism evidence="3 4">
    <name type="scientific">Macrophomina phaseolina</name>
    <dbReference type="NCBI Taxonomy" id="35725"/>
    <lineage>
        <taxon>Eukaryota</taxon>
        <taxon>Fungi</taxon>
        <taxon>Dikarya</taxon>
        <taxon>Ascomycota</taxon>
        <taxon>Pezizomycotina</taxon>
        <taxon>Dothideomycetes</taxon>
        <taxon>Dothideomycetes incertae sedis</taxon>
        <taxon>Botryosphaeriales</taxon>
        <taxon>Botryosphaeriaceae</taxon>
        <taxon>Macrophomina</taxon>
    </lineage>
</organism>
<reference evidence="3 4" key="1">
    <citation type="journal article" date="2021" name="Nat. Commun.">
        <title>Genetic determinants of endophytism in the Arabidopsis root mycobiome.</title>
        <authorList>
            <person name="Mesny F."/>
            <person name="Miyauchi S."/>
            <person name="Thiergart T."/>
            <person name="Pickel B."/>
            <person name="Atanasova L."/>
            <person name="Karlsson M."/>
            <person name="Huettel B."/>
            <person name="Barry K.W."/>
            <person name="Haridas S."/>
            <person name="Chen C."/>
            <person name="Bauer D."/>
            <person name="Andreopoulos W."/>
            <person name="Pangilinan J."/>
            <person name="LaButti K."/>
            <person name="Riley R."/>
            <person name="Lipzen A."/>
            <person name="Clum A."/>
            <person name="Drula E."/>
            <person name="Henrissat B."/>
            <person name="Kohler A."/>
            <person name="Grigoriev I.V."/>
            <person name="Martin F.M."/>
            <person name="Hacquard S."/>
        </authorList>
    </citation>
    <scope>NUCLEOTIDE SEQUENCE [LARGE SCALE GENOMIC DNA]</scope>
    <source>
        <strain evidence="3 4">MPI-SDFR-AT-0080</strain>
    </source>
</reference>
<dbReference type="InterPro" id="IPR045087">
    <property type="entry name" value="Cu-oxidase_fam"/>
</dbReference>
<dbReference type="PANTHER" id="PTHR11709">
    <property type="entry name" value="MULTI-COPPER OXIDASE"/>
    <property type="match status" value="1"/>
</dbReference>
<dbReference type="Proteomes" id="UP000774617">
    <property type="component" value="Unassembled WGS sequence"/>
</dbReference>
<gene>
    <name evidence="3" type="ORF">B0J12DRAFT_582202</name>
</gene>
<dbReference type="EMBL" id="JAGTJR010000037">
    <property type="protein sequence ID" value="KAH7034280.1"/>
    <property type="molecule type" value="Genomic_DNA"/>
</dbReference>
<dbReference type="Pfam" id="PF00394">
    <property type="entry name" value="Cu-oxidase"/>
    <property type="match status" value="1"/>
</dbReference>